<dbReference type="EMBL" id="AGNK02000613">
    <property type="status" value="NOT_ANNOTATED_CDS"/>
    <property type="molecule type" value="Genomic_DNA"/>
</dbReference>
<dbReference type="AlphaFoldDB" id="K3Z143"/>
<organism evidence="1 2">
    <name type="scientific">Setaria italica</name>
    <name type="common">Foxtail millet</name>
    <name type="synonym">Panicum italicum</name>
    <dbReference type="NCBI Taxonomy" id="4555"/>
    <lineage>
        <taxon>Eukaryota</taxon>
        <taxon>Viridiplantae</taxon>
        <taxon>Streptophyta</taxon>
        <taxon>Embryophyta</taxon>
        <taxon>Tracheophyta</taxon>
        <taxon>Spermatophyta</taxon>
        <taxon>Magnoliopsida</taxon>
        <taxon>Liliopsida</taxon>
        <taxon>Poales</taxon>
        <taxon>Poaceae</taxon>
        <taxon>PACMAD clade</taxon>
        <taxon>Panicoideae</taxon>
        <taxon>Panicodae</taxon>
        <taxon>Paniceae</taxon>
        <taxon>Cenchrinae</taxon>
        <taxon>Setaria</taxon>
    </lineage>
</organism>
<accession>K3Z143</accession>
<name>K3Z143_SETIT</name>
<evidence type="ECO:0000313" key="2">
    <source>
        <dbReference type="Proteomes" id="UP000004995"/>
    </source>
</evidence>
<proteinExistence type="predicted"/>
<dbReference type="Gramene" id="KQL32264">
    <property type="protein sequence ID" value="KQL32264"/>
    <property type="gene ID" value="SETIT_020261mg"/>
</dbReference>
<dbReference type="Proteomes" id="UP000004995">
    <property type="component" value="Unassembled WGS sequence"/>
</dbReference>
<reference evidence="1" key="2">
    <citation type="submission" date="2018-08" db="UniProtKB">
        <authorList>
            <consortium name="EnsemblPlants"/>
        </authorList>
    </citation>
    <scope>IDENTIFICATION</scope>
    <source>
        <strain evidence="1">Yugu1</strain>
    </source>
</reference>
<evidence type="ECO:0000313" key="1">
    <source>
        <dbReference type="EnsemblPlants" id="KQL32264"/>
    </source>
</evidence>
<dbReference type="EnsemblPlants" id="KQL32264">
    <property type="protein sequence ID" value="KQL32264"/>
    <property type="gene ID" value="SETIT_020261mg"/>
</dbReference>
<keyword evidence="2" id="KW-1185">Reference proteome</keyword>
<protein>
    <submittedName>
        <fullName evidence="1">Uncharacterized protein</fullName>
    </submittedName>
</protein>
<dbReference type="InParanoid" id="K3Z143"/>
<sequence>MLMSYVTENCKNHIIFDLLTTLRSPIFGTYPQFWVCNLKYH</sequence>
<dbReference type="HOGENOM" id="CLU_3280427_0_0_1"/>
<reference evidence="2" key="1">
    <citation type="journal article" date="2012" name="Nat. Biotechnol.">
        <title>Reference genome sequence of the model plant Setaria.</title>
        <authorList>
            <person name="Bennetzen J.L."/>
            <person name="Schmutz J."/>
            <person name="Wang H."/>
            <person name="Percifield R."/>
            <person name="Hawkins J."/>
            <person name="Pontaroli A.C."/>
            <person name="Estep M."/>
            <person name="Feng L."/>
            <person name="Vaughn J.N."/>
            <person name="Grimwood J."/>
            <person name="Jenkins J."/>
            <person name="Barry K."/>
            <person name="Lindquist E."/>
            <person name="Hellsten U."/>
            <person name="Deshpande S."/>
            <person name="Wang X."/>
            <person name="Wu X."/>
            <person name="Mitros T."/>
            <person name="Triplett J."/>
            <person name="Yang X."/>
            <person name="Ye C.Y."/>
            <person name="Mauro-Herrera M."/>
            <person name="Wang L."/>
            <person name="Li P."/>
            <person name="Sharma M."/>
            <person name="Sharma R."/>
            <person name="Ronald P.C."/>
            <person name="Panaud O."/>
            <person name="Kellogg E.A."/>
            <person name="Brutnell T.P."/>
            <person name="Doust A.N."/>
            <person name="Tuskan G.A."/>
            <person name="Rokhsar D."/>
            <person name="Devos K.M."/>
        </authorList>
    </citation>
    <scope>NUCLEOTIDE SEQUENCE [LARGE SCALE GENOMIC DNA]</scope>
    <source>
        <strain evidence="2">cv. Yugu1</strain>
    </source>
</reference>